<dbReference type="InterPro" id="IPR036162">
    <property type="entry name" value="Resolvase-like_N_sf"/>
</dbReference>
<organism evidence="2 3">
    <name type="scientific">Candidatus Magasanikbacteria bacterium CG_4_9_14_3_um_filter_32_9</name>
    <dbReference type="NCBI Taxonomy" id="1974644"/>
    <lineage>
        <taxon>Bacteria</taxon>
        <taxon>Candidatus Magasanikiibacteriota</taxon>
    </lineage>
</organism>
<evidence type="ECO:0000313" key="3">
    <source>
        <dbReference type="Proteomes" id="UP000230843"/>
    </source>
</evidence>
<feature type="domain" description="Resolvase/invertase-type recombinase catalytic" evidence="1">
    <location>
        <begin position="2"/>
        <end position="72"/>
    </location>
</feature>
<sequence length="72" mass="8460">MKYILYCRKSSEDKGKQVLSLESQVNEMKKLASSLDLEIIKTYTESKSAKKPENRPLFTEMIKFIQRNKKES</sequence>
<dbReference type="EMBL" id="PFVJ01000046">
    <property type="protein sequence ID" value="PJA89820.1"/>
    <property type="molecule type" value="Genomic_DNA"/>
</dbReference>
<dbReference type="Gene3D" id="3.40.50.1390">
    <property type="entry name" value="Resolvase, N-terminal catalytic domain"/>
    <property type="match status" value="1"/>
</dbReference>
<dbReference type="AlphaFoldDB" id="A0A2M7Z6R2"/>
<dbReference type="GO" id="GO:0003677">
    <property type="term" value="F:DNA binding"/>
    <property type="evidence" value="ECO:0007669"/>
    <property type="project" value="InterPro"/>
</dbReference>
<evidence type="ECO:0000313" key="2">
    <source>
        <dbReference type="EMBL" id="PJA89820.1"/>
    </source>
</evidence>
<feature type="non-terminal residue" evidence="2">
    <location>
        <position position="72"/>
    </location>
</feature>
<dbReference type="PROSITE" id="PS51736">
    <property type="entry name" value="RECOMBINASES_3"/>
    <property type="match status" value="1"/>
</dbReference>
<dbReference type="InterPro" id="IPR006119">
    <property type="entry name" value="Resolv_N"/>
</dbReference>
<comment type="caution">
    <text evidence="2">The sequence shown here is derived from an EMBL/GenBank/DDBJ whole genome shotgun (WGS) entry which is preliminary data.</text>
</comment>
<dbReference type="SUPFAM" id="SSF53041">
    <property type="entry name" value="Resolvase-like"/>
    <property type="match status" value="1"/>
</dbReference>
<dbReference type="GO" id="GO:0000150">
    <property type="term" value="F:DNA strand exchange activity"/>
    <property type="evidence" value="ECO:0007669"/>
    <property type="project" value="InterPro"/>
</dbReference>
<dbReference type="Proteomes" id="UP000230843">
    <property type="component" value="Unassembled WGS sequence"/>
</dbReference>
<evidence type="ECO:0000259" key="1">
    <source>
        <dbReference type="PROSITE" id="PS51736"/>
    </source>
</evidence>
<name>A0A2M7Z6R2_9BACT</name>
<gene>
    <name evidence="2" type="ORF">CO137_02205</name>
</gene>
<dbReference type="Pfam" id="PF00239">
    <property type="entry name" value="Resolvase"/>
    <property type="match status" value="1"/>
</dbReference>
<reference evidence="3" key="1">
    <citation type="submission" date="2017-09" db="EMBL/GenBank/DDBJ databases">
        <title>Depth-based differentiation of microbial function through sediment-hosted aquifers and enrichment of novel symbionts in the deep terrestrial subsurface.</title>
        <authorList>
            <person name="Probst A.J."/>
            <person name="Ladd B."/>
            <person name="Jarett J.K."/>
            <person name="Geller-Mcgrath D.E."/>
            <person name="Sieber C.M.K."/>
            <person name="Emerson J.B."/>
            <person name="Anantharaman K."/>
            <person name="Thomas B.C."/>
            <person name="Malmstrom R."/>
            <person name="Stieglmeier M."/>
            <person name="Klingl A."/>
            <person name="Woyke T."/>
            <person name="Ryan C.M."/>
            <person name="Banfield J.F."/>
        </authorList>
    </citation>
    <scope>NUCLEOTIDE SEQUENCE [LARGE SCALE GENOMIC DNA]</scope>
</reference>
<protein>
    <recommendedName>
        <fullName evidence="1">Resolvase/invertase-type recombinase catalytic domain-containing protein</fullName>
    </recommendedName>
</protein>
<proteinExistence type="predicted"/>
<accession>A0A2M7Z6R2</accession>